<accession>A0A1I2JIC7</accession>
<organism evidence="1 2">
    <name type="scientific">Halobacillus alkaliphilus</name>
    <dbReference type="NCBI Taxonomy" id="396056"/>
    <lineage>
        <taxon>Bacteria</taxon>
        <taxon>Bacillati</taxon>
        <taxon>Bacillota</taxon>
        <taxon>Bacilli</taxon>
        <taxon>Bacillales</taxon>
        <taxon>Bacillaceae</taxon>
        <taxon>Halobacillus</taxon>
    </lineage>
</organism>
<name>A0A1I2JIC7_9BACI</name>
<sequence>MVYRRDGFGGSRFYPEDGEIEILCTFVETGHRYVILQYLELPFSYRLIKRHGVHLLDDKAHLSLIPYLNAIDQGVYDNPILAHDIHKLMS</sequence>
<gene>
    <name evidence="1" type="ORF">SAMN05216353_101218</name>
</gene>
<evidence type="ECO:0000313" key="1">
    <source>
        <dbReference type="EMBL" id="SFF54602.1"/>
    </source>
</evidence>
<keyword evidence="2" id="KW-1185">Reference proteome</keyword>
<dbReference type="EMBL" id="FOOG01000001">
    <property type="protein sequence ID" value="SFF54602.1"/>
    <property type="molecule type" value="Genomic_DNA"/>
</dbReference>
<proteinExistence type="predicted"/>
<evidence type="ECO:0000313" key="2">
    <source>
        <dbReference type="Proteomes" id="UP000198897"/>
    </source>
</evidence>
<reference evidence="2" key="1">
    <citation type="submission" date="2016-10" db="EMBL/GenBank/DDBJ databases">
        <authorList>
            <person name="Varghese N."/>
            <person name="Submissions S."/>
        </authorList>
    </citation>
    <scope>NUCLEOTIDE SEQUENCE [LARGE SCALE GENOMIC DNA]</scope>
    <source>
        <strain evidence="2">FP5</strain>
    </source>
</reference>
<dbReference type="AlphaFoldDB" id="A0A1I2JIC7"/>
<dbReference type="Proteomes" id="UP000198897">
    <property type="component" value="Unassembled WGS sequence"/>
</dbReference>
<protein>
    <submittedName>
        <fullName evidence="1">Uncharacterized protein</fullName>
    </submittedName>
</protein>